<evidence type="ECO:0000313" key="4">
    <source>
        <dbReference type="Proteomes" id="UP000177369"/>
    </source>
</evidence>
<dbReference type="Proteomes" id="UP000177369">
    <property type="component" value="Unassembled WGS sequence"/>
</dbReference>
<dbReference type="PANTHER" id="PTHR34477:SF1">
    <property type="entry name" value="UPF0213 PROTEIN YHBQ"/>
    <property type="match status" value="1"/>
</dbReference>
<accession>A0A1F5G6V4</accession>
<evidence type="ECO:0000313" key="3">
    <source>
        <dbReference type="EMBL" id="OGD87571.1"/>
    </source>
</evidence>
<dbReference type="SMART" id="SM00465">
    <property type="entry name" value="GIYc"/>
    <property type="match status" value="1"/>
</dbReference>
<reference evidence="3 4" key="1">
    <citation type="journal article" date="2016" name="Nat. Commun.">
        <title>Thousands of microbial genomes shed light on interconnected biogeochemical processes in an aquifer system.</title>
        <authorList>
            <person name="Anantharaman K."/>
            <person name="Brown C.T."/>
            <person name="Hug L.A."/>
            <person name="Sharon I."/>
            <person name="Castelle C.J."/>
            <person name="Probst A.J."/>
            <person name="Thomas B.C."/>
            <person name="Singh A."/>
            <person name="Wilkins M.J."/>
            <person name="Karaoz U."/>
            <person name="Brodie E.L."/>
            <person name="Williams K.H."/>
            <person name="Hubbard S.S."/>
            <person name="Banfield J.F."/>
        </authorList>
    </citation>
    <scope>NUCLEOTIDE SEQUENCE [LARGE SCALE GENOMIC DNA]</scope>
</reference>
<evidence type="ECO:0000256" key="1">
    <source>
        <dbReference type="ARBA" id="ARBA00007435"/>
    </source>
</evidence>
<comment type="similarity">
    <text evidence="1">Belongs to the UPF0213 family.</text>
</comment>
<dbReference type="AlphaFoldDB" id="A0A1F5G6V4"/>
<dbReference type="STRING" id="1797714.A3D04_04790"/>
<dbReference type="PROSITE" id="PS50164">
    <property type="entry name" value="GIY_YIG"/>
    <property type="match status" value="1"/>
</dbReference>
<comment type="caution">
    <text evidence="3">The sequence shown here is derived from an EMBL/GenBank/DDBJ whole genome shotgun (WGS) entry which is preliminary data.</text>
</comment>
<evidence type="ECO:0000259" key="2">
    <source>
        <dbReference type="PROSITE" id="PS50164"/>
    </source>
</evidence>
<dbReference type="Gene3D" id="3.40.1440.10">
    <property type="entry name" value="GIY-YIG endonuclease"/>
    <property type="match status" value="1"/>
</dbReference>
<dbReference type="SUPFAM" id="SSF82771">
    <property type="entry name" value="GIY-YIG endonuclease"/>
    <property type="match status" value="1"/>
</dbReference>
<name>A0A1F5G6V4_9BACT</name>
<proteinExistence type="inferred from homology"/>
<organism evidence="3 4">
    <name type="scientific">Candidatus Curtissbacteria bacterium RIFCSPHIGHO2_02_FULL_40_16b</name>
    <dbReference type="NCBI Taxonomy" id="1797714"/>
    <lineage>
        <taxon>Bacteria</taxon>
        <taxon>Candidatus Curtissiibacteriota</taxon>
    </lineage>
</organism>
<dbReference type="PANTHER" id="PTHR34477">
    <property type="entry name" value="UPF0213 PROTEIN YHBQ"/>
    <property type="match status" value="1"/>
</dbReference>
<feature type="domain" description="GIY-YIG" evidence="2">
    <location>
        <begin position="8"/>
        <end position="85"/>
    </location>
</feature>
<dbReference type="EMBL" id="MFBD01000046">
    <property type="protein sequence ID" value="OGD87571.1"/>
    <property type="molecule type" value="Genomic_DNA"/>
</dbReference>
<dbReference type="InterPro" id="IPR035901">
    <property type="entry name" value="GIY-YIG_endonuc_sf"/>
</dbReference>
<protein>
    <recommendedName>
        <fullName evidence="2">GIY-YIG domain-containing protein</fullName>
    </recommendedName>
</protein>
<gene>
    <name evidence="3" type="ORF">A3D04_04790</name>
</gene>
<dbReference type="InterPro" id="IPR000305">
    <property type="entry name" value="GIY-YIG_endonuc"/>
</dbReference>
<sequence length="98" mass="11633">MEETSDVSRYYVYILFSFKDKKLYIGFTTDLKARLSSHAKGNVTATRLRRPLKLIYYEYFTNQKDAKTRERFLKSGFGRSQLKLALKDTLLKLGYRFI</sequence>
<dbReference type="Pfam" id="PF01541">
    <property type="entry name" value="GIY-YIG"/>
    <property type="match status" value="1"/>
</dbReference>
<dbReference type="CDD" id="cd10449">
    <property type="entry name" value="GIY-YIG_SLX1_like"/>
    <property type="match status" value="1"/>
</dbReference>
<dbReference type="InterPro" id="IPR050190">
    <property type="entry name" value="UPF0213_domain"/>
</dbReference>